<sequence>MAATIPPPSQSSSTAASTSTSPVATGANASASALEDWIRAEDDIVGTEAESDEDDDL</sequence>
<organism evidence="2 3">
    <name type="scientific">Leersia perrieri</name>
    <dbReference type="NCBI Taxonomy" id="77586"/>
    <lineage>
        <taxon>Eukaryota</taxon>
        <taxon>Viridiplantae</taxon>
        <taxon>Streptophyta</taxon>
        <taxon>Embryophyta</taxon>
        <taxon>Tracheophyta</taxon>
        <taxon>Spermatophyta</taxon>
        <taxon>Magnoliopsida</taxon>
        <taxon>Liliopsida</taxon>
        <taxon>Poales</taxon>
        <taxon>Poaceae</taxon>
        <taxon>BOP clade</taxon>
        <taxon>Oryzoideae</taxon>
        <taxon>Oryzeae</taxon>
        <taxon>Oryzinae</taxon>
        <taxon>Leersia</taxon>
    </lineage>
</organism>
<evidence type="ECO:0000313" key="2">
    <source>
        <dbReference type="EnsemblPlants" id="LPERR03G10200.1"/>
    </source>
</evidence>
<feature type="compositionally biased region" description="Low complexity" evidence="1">
    <location>
        <begin position="10"/>
        <end position="25"/>
    </location>
</feature>
<name>A0A0D9VS80_9ORYZ</name>
<dbReference type="AlphaFoldDB" id="A0A0D9VS80"/>
<protein>
    <submittedName>
        <fullName evidence="2">Uncharacterized protein</fullName>
    </submittedName>
</protein>
<dbReference type="EnsemblPlants" id="LPERR03G10200.1">
    <property type="protein sequence ID" value="LPERR03G10200.1"/>
    <property type="gene ID" value="LPERR03G10200"/>
</dbReference>
<dbReference type="HOGENOM" id="CLU_2999360_0_0_1"/>
<dbReference type="Proteomes" id="UP000032180">
    <property type="component" value="Chromosome 3"/>
</dbReference>
<reference evidence="3" key="2">
    <citation type="submission" date="2013-12" db="EMBL/GenBank/DDBJ databases">
        <authorList>
            <person name="Yu Y."/>
            <person name="Lee S."/>
            <person name="de Baynast K."/>
            <person name="Wissotski M."/>
            <person name="Liu L."/>
            <person name="Talag J."/>
            <person name="Goicoechea J."/>
            <person name="Angelova A."/>
            <person name="Jetty R."/>
            <person name="Kudrna D."/>
            <person name="Golser W."/>
            <person name="Rivera L."/>
            <person name="Zhang J."/>
            <person name="Wing R."/>
        </authorList>
    </citation>
    <scope>NUCLEOTIDE SEQUENCE</scope>
</reference>
<dbReference type="Gramene" id="LPERR03G10200.1">
    <property type="protein sequence ID" value="LPERR03G10200.1"/>
    <property type="gene ID" value="LPERR03G10200"/>
</dbReference>
<feature type="region of interest" description="Disordered" evidence="1">
    <location>
        <begin position="1"/>
        <end position="30"/>
    </location>
</feature>
<accession>A0A0D9VS80</accession>
<evidence type="ECO:0000256" key="1">
    <source>
        <dbReference type="SAM" id="MobiDB-lite"/>
    </source>
</evidence>
<reference evidence="2 3" key="1">
    <citation type="submission" date="2012-08" db="EMBL/GenBank/DDBJ databases">
        <title>Oryza genome evolution.</title>
        <authorList>
            <person name="Wing R.A."/>
        </authorList>
    </citation>
    <scope>NUCLEOTIDE SEQUENCE</scope>
</reference>
<proteinExistence type="predicted"/>
<reference evidence="2" key="3">
    <citation type="submission" date="2015-04" db="UniProtKB">
        <authorList>
            <consortium name="EnsemblPlants"/>
        </authorList>
    </citation>
    <scope>IDENTIFICATION</scope>
</reference>
<keyword evidence="3" id="KW-1185">Reference proteome</keyword>
<evidence type="ECO:0000313" key="3">
    <source>
        <dbReference type="Proteomes" id="UP000032180"/>
    </source>
</evidence>